<evidence type="ECO:0000313" key="2">
    <source>
        <dbReference type="Proteomes" id="UP000177907"/>
    </source>
</evidence>
<evidence type="ECO:0000313" key="1">
    <source>
        <dbReference type="EMBL" id="OGH88337.1"/>
    </source>
</evidence>
<dbReference type="Proteomes" id="UP000177907">
    <property type="component" value="Unassembled WGS sequence"/>
</dbReference>
<reference evidence="1 2" key="1">
    <citation type="journal article" date="2016" name="Nat. Commun.">
        <title>Thousands of microbial genomes shed light on interconnected biogeochemical processes in an aquifer system.</title>
        <authorList>
            <person name="Anantharaman K."/>
            <person name="Brown C.T."/>
            <person name="Hug L.A."/>
            <person name="Sharon I."/>
            <person name="Castelle C.J."/>
            <person name="Probst A.J."/>
            <person name="Thomas B.C."/>
            <person name="Singh A."/>
            <person name="Wilkins M.J."/>
            <person name="Karaoz U."/>
            <person name="Brodie E.L."/>
            <person name="Williams K.H."/>
            <person name="Hubbard S.S."/>
            <person name="Banfield J.F."/>
        </authorList>
    </citation>
    <scope>NUCLEOTIDE SEQUENCE [LARGE SCALE GENOMIC DNA]</scope>
</reference>
<dbReference type="STRING" id="1798704.A3J93_04765"/>
<gene>
    <name evidence="1" type="ORF">A3J93_04765</name>
</gene>
<dbReference type="EMBL" id="MFQZ01000003">
    <property type="protein sequence ID" value="OGH88337.1"/>
    <property type="molecule type" value="Genomic_DNA"/>
</dbReference>
<proteinExistence type="predicted"/>
<sequence length="69" mass="7746">MGNVKSMSKSKYQICNLNFGFGLTLSTTGRSAFGGEIGNLTLKKFSMHDREFFVIDGLLCQPNFIRHQI</sequence>
<organism evidence="1 2">
    <name type="scientific">Candidatus Magasanikbacteria bacterium RIFOXYC2_FULL_42_28</name>
    <dbReference type="NCBI Taxonomy" id="1798704"/>
    <lineage>
        <taxon>Bacteria</taxon>
        <taxon>Candidatus Magasanikiibacteriota</taxon>
    </lineage>
</organism>
<dbReference type="AlphaFoldDB" id="A0A1F6NWN4"/>
<name>A0A1F6NWN4_9BACT</name>
<protein>
    <submittedName>
        <fullName evidence="1">Uncharacterized protein</fullName>
    </submittedName>
</protein>
<comment type="caution">
    <text evidence="1">The sequence shown here is derived from an EMBL/GenBank/DDBJ whole genome shotgun (WGS) entry which is preliminary data.</text>
</comment>
<accession>A0A1F6NWN4</accession>